<feature type="non-terminal residue" evidence="2">
    <location>
        <position position="1"/>
    </location>
</feature>
<dbReference type="AlphaFoldDB" id="A0A0K2UT71"/>
<protein>
    <submittedName>
        <fullName evidence="2">Uncharacterized protein</fullName>
    </submittedName>
</protein>
<proteinExistence type="predicted"/>
<name>A0A0K2UT71_LEPSM</name>
<keyword evidence="1" id="KW-1133">Transmembrane helix</keyword>
<keyword evidence="1" id="KW-0812">Transmembrane</keyword>
<sequence>LNKNQENESFPIYYFINLYVPLFHLHLFPVNCWLHILISGMDQDS</sequence>
<keyword evidence="1" id="KW-0472">Membrane</keyword>
<evidence type="ECO:0000256" key="1">
    <source>
        <dbReference type="SAM" id="Phobius"/>
    </source>
</evidence>
<organism evidence="2">
    <name type="scientific">Lepeophtheirus salmonis</name>
    <name type="common">Salmon louse</name>
    <name type="synonym">Caligus salmonis</name>
    <dbReference type="NCBI Taxonomy" id="72036"/>
    <lineage>
        <taxon>Eukaryota</taxon>
        <taxon>Metazoa</taxon>
        <taxon>Ecdysozoa</taxon>
        <taxon>Arthropoda</taxon>
        <taxon>Crustacea</taxon>
        <taxon>Multicrustacea</taxon>
        <taxon>Hexanauplia</taxon>
        <taxon>Copepoda</taxon>
        <taxon>Siphonostomatoida</taxon>
        <taxon>Caligidae</taxon>
        <taxon>Lepeophtheirus</taxon>
    </lineage>
</organism>
<accession>A0A0K2UT71</accession>
<feature type="transmembrane region" description="Helical" evidence="1">
    <location>
        <begin position="12"/>
        <end position="38"/>
    </location>
</feature>
<reference evidence="2" key="1">
    <citation type="submission" date="2014-05" db="EMBL/GenBank/DDBJ databases">
        <authorList>
            <person name="Chronopoulou M."/>
        </authorList>
    </citation>
    <scope>NUCLEOTIDE SEQUENCE</scope>
    <source>
        <tissue evidence="2">Whole organism</tissue>
    </source>
</reference>
<dbReference type="EMBL" id="HACA01023899">
    <property type="protein sequence ID" value="CDW41260.1"/>
    <property type="molecule type" value="Transcribed_RNA"/>
</dbReference>
<evidence type="ECO:0000313" key="2">
    <source>
        <dbReference type="EMBL" id="CDW41260.1"/>
    </source>
</evidence>